<comment type="subcellular location">
    <subcellularLocation>
        <location evidence="1">Cell membrane</location>
        <topology evidence="1">Multi-pass membrane protein</topology>
    </subcellularLocation>
</comment>
<dbReference type="InterPro" id="IPR050189">
    <property type="entry name" value="MFS_Efflux_Transporters"/>
</dbReference>
<dbReference type="PANTHER" id="PTHR43124">
    <property type="entry name" value="PURINE EFFLUX PUMP PBUE"/>
    <property type="match status" value="1"/>
</dbReference>
<dbReference type="RefSeq" id="WP_214155032.1">
    <property type="nucleotide sequence ID" value="NZ_JAHBAY010000003.1"/>
</dbReference>
<feature type="transmembrane region" description="Helical" evidence="7">
    <location>
        <begin position="276"/>
        <end position="295"/>
    </location>
</feature>
<organism evidence="9 10">
    <name type="scientific">Kineosporia corallincola</name>
    <dbReference type="NCBI Taxonomy" id="2835133"/>
    <lineage>
        <taxon>Bacteria</taxon>
        <taxon>Bacillati</taxon>
        <taxon>Actinomycetota</taxon>
        <taxon>Actinomycetes</taxon>
        <taxon>Kineosporiales</taxon>
        <taxon>Kineosporiaceae</taxon>
        <taxon>Kineosporia</taxon>
    </lineage>
</organism>
<feature type="transmembrane region" description="Helical" evidence="7">
    <location>
        <begin position="125"/>
        <end position="145"/>
    </location>
</feature>
<dbReference type="SUPFAM" id="SSF103473">
    <property type="entry name" value="MFS general substrate transporter"/>
    <property type="match status" value="1"/>
</dbReference>
<feature type="transmembrane region" description="Helical" evidence="7">
    <location>
        <begin position="331"/>
        <end position="354"/>
    </location>
</feature>
<feature type="region of interest" description="Disordered" evidence="6">
    <location>
        <begin position="418"/>
        <end position="459"/>
    </location>
</feature>
<name>A0ABS5TCB8_9ACTN</name>
<sequence>MAGESAGPAGQIGQVGTGDADGGRRWAALLFAATLAFVLSLAGSALKSTVTVYLPDIARDIHTTVEGFAWSTTIFAVGIAVASPLVGLLADRWGGSTALTVGTVLAGVAFLLCAAAPGVLQFAPVYGVLGSVAFTMLSYVPLGKLADELFAGRGEGLAYAAMTNGPAVGFIVLVPLWVWVGSLLSWRTVFLLVGVVMLVALAPLAVLLGRLSAGDEPAAPSTPQSRQGTGSRLRTLLTDRDYVMVTLAFGGCGITMAFVDVHLVNHLNHEGMSGGVVSGTLSLLGLFELMGGLVAGRLCDRGLIRSTLVTGYALRALAMLVLLVVPGASSAFGFGVVFGASYMVTVVATTLWIGRLLPTGVKATGLGVLWLVHQIGAALSSQVGAYIEQRADSYGPVVLTESALVVLSALLVLQLPAPGPPGSRNGTPETASPEPSRPVPPEPASEASGTSDDDAVQRS</sequence>
<evidence type="ECO:0000256" key="4">
    <source>
        <dbReference type="ARBA" id="ARBA00022989"/>
    </source>
</evidence>
<keyword evidence="4 7" id="KW-1133">Transmembrane helix</keyword>
<feature type="transmembrane region" description="Helical" evidence="7">
    <location>
        <begin position="242"/>
        <end position="264"/>
    </location>
</feature>
<evidence type="ECO:0000313" key="10">
    <source>
        <dbReference type="Proteomes" id="UP001197247"/>
    </source>
</evidence>
<accession>A0ABS5TCB8</accession>
<dbReference type="Pfam" id="PF07690">
    <property type="entry name" value="MFS_1"/>
    <property type="match status" value="1"/>
</dbReference>
<evidence type="ECO:0000256" key="3">
    <source>
        <dbReference type="ARBA" id="ARBA00022692"/>
    </source>
</evidence>
<evidence type="ECO:0000259" key="8">
    <source>
        <dbReference type="PROSITE" id="PS50850"/>
    </source>
</evidence>
<feature type="transmembrane region" description="Helical" evidence="7">
    <location>
        <begin position="67"/>
        <end position="90"/>
    </location>
</feature>
<feature type="transmembrane region" description="Helical" evidence="7">
    <location>
        <begin position="26"/>
        <end position="47"/>
    </location>
</feature>
<protein>
    <submittedName>
        <fullName evidence="9">MFS transporter</fullName>
    </submittedName>
</protein>
<feature type="domain" description="Major facilitator superfamily (MFS) profile" evidence="8">
    <location>
        <begin position="28"/>
        <end position="420"/>
    </location>
</feature>
<dbReference type="InterPro" id="IPR036259">
    <property type="entry name" value="MFS_trans_sf"/>
</dbReference>
<evidence type="ECO:0000256" key="2">
    <source>
        <dbReference type="ARBA" id="ARBA00022475"/>
    </source>
</evidence>
<dbReference type="InterPro" id="IPR011701">
    <property type="entry name" value="MFS"/>
</dbReference>
<dbReference type="PANTHER" id="PTHR43124:SF3">
    <property type="entry name" value="CHLORAMPHENICOL EFFLUX PUMP RV0191"/>
    <property type="match status" value="1"/>
</dbReference>
<dbReference type="Gene3D" id="1.20.1250.20">
    <property type="entry name" value="MFS general substrate transporter like domains"/>
    <property type="match status" value="1"/>
</dbReference>
<reference evidence="9 10" key="1">
    <citation type="submission" date="2021-05" db="EMBL/GenBank/DDBJ databases">
        <title>Kineosporia and Streptomyces sp. nov. two new marine actinobacteria isolated from Coral.</title>
        <authorList>
            <person name="Buangrab K."/>
            <person name="Sutthacheep M."/>
            <person name="Yeemin T."/>
            <person name="Harunari E."/>
            <person name="Igarashi Y."/>
            <person name="Kanchanasin P."/>
            <person name="Tanasupawat S."/>
            <person name="Phongsopitanun W."/>
        </authorList>
    </citation>
    <scope>NUCLEOTIDE SEQUENCE [LARGE SCALE GENOMIC DNA]</scope>
    <source>
        <strain evidence="9 10">J2-2</strain>
    </source>
</reference>
<comment type="caution">
    <text evidence="9">The sequence shown here is derived from an EMBL/GenBank/DDBJ whole genome shotgun (WGS) entry which is preliminary data.</text>
</comment>
<keyword evidence="2" id="KW-1003">Cell membrane</keyword>
<feature type="transmembrane region" description="Helical" evidence="7">
    <location>
        <begin position="307"/>
        <end position="325"/>
    </location>
</feature>
<dbReference type="InterPro" id="IPR020846">
    <property type="entry name" value="MFS_dom"/>
</dbReference>
<evidence type="ECO:0000256" key="5">
    <source>
        <dbReference type="ARBA" id="ARBA00023136"/>
    </source>
</evidence>
<feature type="transmembrane region" description="Helical" evidence="7">
    <location>
        <begin position="157"/>
        <end position="180"/>
    </location>
</feature>
<evidence type="ECO:0000256" key="1">
    <source>
        <dbReference type="ARBA" id="ARBA00004651"/>
    </source>
</evidence>
<dbReference type="PROSITE" id="PS50850">
    <property type="entry name" value="MFS"/>
    <property type="match status" value="1"/>
</dbReference>
<evidence type="ECO:0000256" key="6">
    <source>
        <dbReference type="SAM" id="MobiDB-lite"/>
    </source>
</evidence>
<proteinExistence type="predicted"/>
<evidence type="ECO:0000313" key="9">
    <source>
        <dbReference type="EMBL" id="MBT0768725.1"/>
    </source>
</evidence>
<keyword evidence="10" id="KW-1185">Reference proteome</keyword>
<evidence type="ECO:0000256" key="7">
    <source>
        <dbReference type="SAM" id="Phobius"/>
    </source>
</evidence>
<keyword evidence="3 7" id="KW-0812">Transmembrane</keyword>
<feature type="transmembrane region" description="Helical" evidence="7">
    <location>
        <begin position="186"/>
        <end position="208"/>
    </location>
</feature>
<keyword evidence="5 7" id="KW-0472">Membrane</keyword>
<feature type="transmembrane region" description="Helical" evidence="7">
    <location>
        <begin position="97"/>
        <end position="119"/>
    </location>
</feature>
<dbReference type="Proteomes" id="UP001197247">
    <property type="component" value="Unassembled WGS sequence"/>
</dbReference>
<gene>
    <name evidence="9" type="ORF">KIH74_07295</name>
</gene>
<dbReference type="EMBL" id="JAHBAY010000003">
    <property type="protein sequence ID" value="MBT0768725.1"/>
    <property type="molecule type" value="Genomic_DNA"/>
</dbReference>